<organism evidence="2 3">
    <name type="scientific">Cirrhinus molitorella</name>
    <name type="common">mud carp</name>
    <dbReference type="NCBI Taxonomy" id="172907"/>
    <lineage>
        <taxon>Eukaryota</taxon>
        <taxon>Metazoa</taxon>
        <taxon>Chordata</taxon>
        <taxon>Craniata</taxon>
        <taxon>Vertebrata</taxon>
        <taxon>Euteleostomi</taxon>
        <taxon>Actinopterygii</taxon>
        <taxon>Neopterygii</taxon>
        <taxon>Teleostei</taxon>
        <taxon>Ostariophysi</taxon>
        <taxon>Cypriniformes</taxon>
        <taxon>Cyprinidae</taxon>
        <taxon>Labeoninae</taxon>
        <taxon>Labeonini</taxon>
        <taxon>Cirrhinus</taxon>
    </lineage>
</organism>
<name>A0AA88PXX2_9TELE</name>
<dbReference type="EMBL" id="JAUYZG010000013">
    <property type="protein sequence ID" value="KAK2891211.1"/>
    <property type="molecule type" value="Genomic_DNA"/>
</dbReference>
<dbReference type="AlphaFoldDB" id="A0AA88PXX2"/>
<dbReference type="PANTHER" id="PTHR33887:SF4">
    <property type="entry name" value="AB2-183"/>
    <property type="match status" value="1"/>
</dbReference>
<protein>
    <submittedName>
        <fullName evidence="2">Uncharacterized protein</fullName>
    </submittedName>
</protein>
<feature type="region of interest" description="Disordered" evidence="1">
    <location>
        <begin position="136"/>
        <end position="169"/>
    </location>
</feature>
<proteinExistence type="predicted"/>
<reference evidence="2" key="1">
    <citation type="submission" date="2023-08" db="EMBL/GenBank/DDBJ databases">
        <title>Chromosome-level Genome Assembly of mud carp (Cirrhinus molitorella).</title>
        <authorList>
            <person name="Liu H."/>
        </authorList>
    </citation>
    <scope>NUCLEOTIDE SEQUENCE</scope>
    <source>
        <strain evidence="2">Prfri</strain>
        <tissue evidence="2">Muscle</tissue>
    </source>
</reference>
<dbReference type="InterPro" id="IPR039471">
    <property type="entry name" value="CXorf65-like"/>
</dbReference>
<dbReference type="PANTHER" id="PTHR33887">
    <property type="entry name" value="PB1 DOMAIN-CONTAINING PROTEIN"/>
    <property type="match status" value="1"/>
</dbReference>
<comment type="caution">
    <text evidence="2">The sequence shown here is derived from an EMBL/GenBank/DDBJ whole genome shotgun (WGS) entry which is preliminary data.</text>
</comment>
<gene>
    <name evidence="2" type="ORF">Q8A67_013854</name>
</gene>
<accession>A0AA88PXX2</accession>
<evidence type="ECO:0000313" key="2">
    <source>
        <dbReference type="EMBL" id="KAK2891211.1"/>
    </source>
</evidence>
<sequence length="169" mass="19154">MFIYIKHGDNNQFLVNTNCPTVLLIKYIKTKLGLAESELIDLCDERGVLKFLFLPQNSQESARELLKAKESFIACIIKRSSDGAYTSVTSLLSYVDSALLETLQTQIDNLEKTRLKQLHIVEARMATSEEINAQALSTKTQTKKRKKVTHANAPDEEVQRHTGDRKSRN</sequence>
<evidence type="ECO:0000256" key="1">
    <source>
        <dbReference type="SAM" id="MobiDB-lite"/>
    </source>
</evidence>
<dbReference type="Pfam" id="PF15874">
    <property type="entry name" value="Il2rg"/>
    <property type="match status" value="1"/>
</dbReference>
<feature type="compositionally biased region" description="Basic and acidic residues" evidence="1">
    <location>
        <begin position="157"/>
        <end position="169"/>
    </location>
</feature>
<keyword evidence="3" id="KW-1185">Reference proteome</keyword>
<evidence type="ECO:0000313" key="3">
    <source>
        <dbReference type="Proteomes" id="UP001187343"/>
    </source>
</evidence>
<dbReference type="Proteomes" id="UP001187343">
    <property type="component" value="Unassembled WGS sequence"/>
</dbReference>